<name>A0A2K9VHA3_9CAUD</name>
<accession>A0A2K9VHA3</accession>
<organism evidence="1 2">
    <name type="scientific">Pseudomonas phage Henninger</name>
    <dbReference type="NCBI Taxonomy" id="2079287"/>
    <lineage>
        <taxon>Viruses</taxon>
        <taxon>Duplodnaviria</taxon>
        <taxon>Heunggongvirae</taxon>
        <taxon>Uroviricota</taxon>
        <taxon>Caudoviricetes</taxon>
        <taxon>Autographivirales</taxon>
        <taxon>Autotranscriptaviridae</taxon>
        <taxon>Studiervirinae</taxon>
        <taxon>Hennigervirus</taxon>
        <taxon>Hennigervirus henninger</taxon>
        <taxon>Ghunavirus henninger</taxon>
    </lineage>
</organism>
<dbReference type="EMBL" id="MG775258">
    <property type="protein sequence ID" value="AUV61710.1"/>
    <property type="molecule type" value="Genomic_DNA"/>
</dbReference>
<protein>
    <submittedName>
        <fullName evidence="1">Uncharacterized protein</fullName>
    </submittedName>
</protein>
<gene>
    <name evidence="1" type="ORF">PsPhHenninger_gp37</name>
</gene>
<proteinExistence type="predicted"/>
<evidence type="ECO:0000313" key="2">
    <source>
        <dbReference type="Proteomes" id="UP000241183"/>
    </source>
</evidence>
<reference evidence="2" key="1">
    <citation type="submission" date="2018-01" db="EMBL/GenBank/DDBJ databases">
        <title>Pseudomonas phages infecting Pseudomonas sp. isolated from Prunus avium.</title>
        <authorList>
            <person name="Colberg O."/>
            <person name="Carstens A.B."/>
            <person name="Kot W."/>
            <person name="Hansen L.H."/>
        </authorList>
    </citation>
    <scope>NUCLEOTIDE SEQUENCE [LARGE SCALE GENOMIC DNA]</scope>
</reference>
<sequence length="65" mass="7510">MAHRKWSEVSDGDTGKIAKLYSDGSWGEYIVKFHLKGVYQKDADYHTSDRMDALNTAMNWVNKKD</sequence>
<evidence type="ECO:0000313" key="1">
    <source>
        <dbReference type="EMBL" id="AUV61710.1"/>
    </source>
</evidence>
<dbReference type="Proteomes" id="UP000241183">
    <property type="component" value="Segment"/>
</dbReference>
<keyword evidence="2" id="KW-1185">Reference proteome</keyword>